<evidence type="ECO:0000256" key="4">
    <source>
        <dbReference type="SAM" id="Phobius"/>
    </source>
</evidence>
<dbReference type="SMART" id="SM00014">
    <property type="entry name" value="acidPPc"/>
    <property type="match status" value="1"/>
</dbReference>
<feature type="transmembrane region" description="Helical" evidence="4">
    <location>
        <begin position="54"/>
        <end position="78"/>
    </location>
</feature>
<evidence type="ECO:0000313" key="7">
    <source>
        <dbReference type="Proteomes" id="UP000859505"/>
    </source>
</evidence>
<evidence type="ECO:0000256" key="1">
    <source>
        <dbReference type="ARBA" id="ARBA00012374"/>
    </source>
</evidence>
<dbReference type="GO" id="GO:0050380">
    <property type="term" value="F:undecaprenyl-diphosphatase activity"/>
    <property type="evidence" value="ECO:0007669"/>
    <property type="project" value="UniProtKB-EC"/>
</dbReference>
<keyword evidence="4" id="KW-0812">Transmembrane</keyword>
<reference evidence="6" key="2">
    <citation type="submission" date="2020-01" db="EMBL/GenBank/DDBJ databases">
        <authorList>
            <consortium name="NCBI Pathogen Detection Project"/>
        </authorList>
    </citation>
    <scope>NUCLEOTIDE SEQUENCE</scope>
    <source>
        <strain evidence="6">OLC2673_Aeromonas</strain>
    </source>
</reference>
<dbReference type="PANTHER" id="PTHR14969">
    <property type="entry name" value="SPHINGOSINE-1-PHOSPHATE PHOSPHOHYDROLASE"/>
    <property type="match status" value="1"/>
</dbReference>
<feature type="transmembrane region" description="Helical" evidence="4">
    <location>
        <begin position="21"/>
        <end position="42"/>
    </location>
</feature>
<feature type="domain" description="Phosphatidic acid phosphatase type 2/haloperoxidase" evidence="5">
    <location>
        <begin position="93"/>
        <end position="241"/>
    </location>
</feature>
<dbReference type="EC" id="3.6.1.27" evidence="1"/>
<dbReference type="InterPro" id="IPR036938">
    <property type="entry name" value="PAP2/HPO_sf"/>
</dbReference>
<dbReference type="GO" id="GO:0005886">
    <property type="term" value="C:plasma membrane"/>
    <property type="evidence" value="ECO:0007669"/>
    <property type="project" value="TreeGrafter"/>
</dbReference>
<accession>A0AAD3UBY9</accession>
<keyword evidence="4" id="KW-0472">Membrane</keyword>
<dbReference type="EMBL" id="DACTUL010000021">
    <property type="protein sequence ID" value="HAT6344953.1"/>
    <property type="molecule type" value="Genomic_DNA"/>
</dbReference>
<feature type="transmembrane region" description="Helical" evidence="4">
    <location>
        <begin position="226"/>
        <end position="245"/>
    </location>
</feature>
<keyword evidence="4" id="KW-1133">Transmembrane helix</keyword>
<dbReference type="CDD" id="cd01610">
    <property type="entry name" value="PAP2_like"/>
    <property type="match status" value="1"/>
</dbReference>
<evidence type="ECO:0000259" key="5">
    <source>
        <dbReference type="SMART" id="SM00014"/>
    </source>
</evidence>
<name>A0AAD3UBY9_AERHY</name>
<dbReference type="Pfam" id="PF01569">
    <property type="entry name" value="PAP2"/>
    <property type="match status" value="1"/>
</dbReference>
<proteinExistence type="predicted"/>
<feature type="transmembrane region" description="Helical" evidence="4">
    <location>
        <begin position="201"/>
        <end position="220"/>
    </location>
</feature>
<organism evidence="6 7">
    <name type="scientific">Aeromonas hydrophila</name>
    <dbReference type="NCBI Taxonomy" id="644"/>
    <lineage>
        <taxon>Bacteria</taxon>
        <taxon>Pseudomonadati</taxon>
        <taxon>Pseudomonadota</taxon>
        <taxon>Gammaproteobacteria</taxon>
        <taxon>Aeromonadales</taxon>
        <taxon>Aeromonadaceae</taxon>
        <taxon>Aeromonas</taxon>
    </lineage>
</organism>
<dbReference type="InterPro" id="IPR000326">
    <property type="entry name" value="PAP2/HPO"/>
</dbReference>
<dbReference type="SUPFAM" id="SSF48317">
    <property type="entry name" value="Acid phosphatase/Vanadium-dependent haloperoxidase"/>
    <property type="match status" value="1"/>
</dbReference>
<evidence type="ECO:0000313" key="6">
    <source>
        <dbReference type="EMBL" id="HAT6344953.1"/>
    </source>
</evidence>
<sequence length="248" mass="27584">MGTLPSPVMPTHASSLPRRQVLCFSAALILPLLLLACLPWQPFMSQALHSDWLWWPYALTRMVDVPGIGVSILTLLLLTRHKLTLSLPALLALGGALFAVLAGDWLIKSLIKHLTEEPRPYLLWLESQQLIPAIQQFYAGKVEVRSEQVHAASQLLALPEWLANHWQAEVNYAFPSGHSIAAMSLAQFFGLIWLARAPAGAWLLPLWAIGIGLSRMLIGMHWPLDVLASALLGSLTALFAARWWLRHY</sequence>
<comment type="caution">
    <text evidence="6">The sequence shown here is derived from an EMBL/GenBank/DDBJ whole genome shotgun (WGS) entry which is preliminary data.</text>
</comment>
<comment type="catalytic activity">
    <reaction evidence="3">
        <text>di-trans,octa-cis-undecaprenyl diphosphate + H2O = di-trans,octa-cis-undecaprenyl phosphate + phosphate + H(+)</text>
        <dbReference type="Rhea" id="RHEA:28094"/>
        <dbReference type="ChEBI" id="CHEBI:15377"/>
        <dbReference type="ChEBI" id="CHEBI:15378"/>
        <dbReference type="ChEBI" id="CHEBI:43474"/>
        <dbReference type="ChEBI" id="CHEBI:58405"/>
        <dbReference type="ChEBI" id="CHEBI:60392"/>
        <dbReference type="EC" id="3.6.1.27"/>
    </reaction>
</comment>
<gene>
    <name evidence="6" type="ORF">JAJ28_002703</name>
</gene>
<dbReference type="AlphaFoldDB" id="A0AAD3UBY9"/>
<evidence type="ECO:0000256" key="3">
    <source>
        <dbReference type="ARBA" id="ARBA00047594"/>
    </source>
</evidence>
<dbReference type="Gene3D" id="1.20.144.10">
    <property type="entry name" value="Phosphatidic acid phosphatase type 2/haloperoxidase"/>
    <property type="match status" value="1"/>
</dbReference>
<dbReference type="PANTHER" id="PTHR14969:SF54">
    <property type="entry name" value="PHOSPHATIDYLGLYCEROPHOSPHATASE B"/>
    <property type="match status" value="1"/>
</dbReference>
<evidence type="ECO:0000256" key="2">
    <source>
        <dbReference type="ARBA" id="ARBA00032707"/>
    </source>
</evidence>
<reference evidence="6" key="1">
    <citation type="journal article" date="2018" name="Genome Biol.">
        <title>SKESA: strategic k-mer extension for scrupulous assemblies.</title>
        <authorList>
            <person name="Souvorov A."/>
            <person name="Agarwala R."/>
            <person name="Lipman D.J."/>
        </authorList>
    </citation>
    <scope>NUCLEOTIDE SEQUENCE</scope>
    <source>
        <strain evidence="6">OLC2673_Aeromonas</strain>
    </source>
</reference>
<dbReference type="Proteomes" id="UP000859505">
    <property type="component" value="Unassembled WGS sequence"/>
</dbReference>
<protein>
    <recommendedName>
        <fullName evidence="1">undecaprenyl-diphosphate phosphatase</fullName>
        <ecNumber evidence="1">3.6.1.27</ecNumber>
    </recommendedName>
    <alternativeName>
        <fullName evidence="2">Undecaprenyl pyrophosphate phosphatase</fullName>
    </alternativeName>
</protein>
<feature type="transmembrane region" description="Helical" evidence="4">
    <location>
        <begin position="85"/>
        <end position="107"/>
    </location>
</feature>